<sequence length="78" mass="8974">MTNLTSDAGKTNVRVELQFTRNLGNYESLKVSIGIEDFKRTSETIDEATNRVYNFVEDKLMEKVNEIEDELKNSKGKK</sequence>
<dbReference type="EMBL" id="LR798257">
    <property type="protein sequence ID" value="CAB5218169.1"/>
    <property type="molecule type" value="Genomic_DNA"/>
</dbReference>
<gene>
    <name evidence="1" type="ORF">UFOVP204_51</name>
</gene>
<accession>A0A6J7WJ85</accession>
<proteinExistence type="predicted"/>
<evidence type="ECO:0000313" key="1">
    <source>
        <dbReference type="EMBL" id="CAB5218169.1"/>
    </source>
</evidence>
<organism evidence="1">
    <name type="scientific">uncultured Caudovirales phage</name>
    <dbReference type="NCBI Taxonomy" id="2100421"/>
    <lineage>
        <taxon>Viruses</taxon>
        <taxon>Duplodnaviria</taxon>
        <taxon>Heunggongvirae</taxon>
        <taxon>Uroviricota</taxon>
        <taxon>Caudoviricetes</taxon>
        <taxon>Peduoviridae</taxon>
        <taxon>Maltschvirus</taxon>
        <taxon>Maltschvirus maltsch</taxon>
    </lineage>
</organism>
<reference evidence="1" key="1">
    <citation type="submission" date="2020-05" db="EMBL/GenBank/DDBJ databases">
        <authorList>
            <person name="Chiriac C."/>
            <person name="Salcher M."/>
            <person name="Ghai R."/>
            <person name="Kavagutti S V."/>
        </authorList>
    </citation>
    <scope>NUCLEOTIDE SEQUENCE</scope>
</reference>
<name>A0A6J7WJ85_9CAUD</name>
<protein>
    <submittedName>
        <fullName evidence="1">Uncharacterized protein</fullName>
    </submittedName>
</protein>